<dbReference type="InterPro" id="IPR000415">
    <property type="entry name" value="Nitroreductase-like"/>
</dbReference>
<keyword evidence="2" id="KW-0560">Oxidoreductase</keyword>
<dbReference type="InterPro" id="IPR029479">
    <property type="entry name" value="Nitroreductase"/>
</dbReference>
<protein>
    <submittedName>
        <fullName evidence="4">Nitroreductase family protein</fullName>
    </submittedName>
</protein>
<sequence>MTMLELATKSRSYRRFDESARVTEQTLRELIELARLAPTAGNAQPLRFRPVMEPEMCARVFATLGWAAALPDWPGPAQGERPAAYVVVLCDLDCGSGKRPDAAIAAQTMLLGAVERGLGGCMLGSVRREELLAALGLDPARYAVELVVALGRPVEDVRLTGLPADGSTRYWRDAQGVHYVPKRSLDDLIV</sequence>
<evidence type="ECO:0000256" key="2">
    <source>
        <dbReference type="ARBA" id="ARBA00023002"/>
    </source>
</evidence>
<dbReference type="Gene3D" id="2.20.180.10">
    <property type="entry name" value="putative fmn-dependent nitroreductase like domains"/>
    <property type="match status" value="1"/>
</dbReference>
<dbReference type="SUPFAM" id="SSF55469">
    <property type="entry name" value="FMN-dependent nitroreductase-like"/>
    <property type="match status" value="1"/>
</dbReference>
<dbReference type="GO" id="GO:0016491">
    <property type="term" value="F:oxidoreductase activity"/>
    <property type="evidence" value="ECO:0007669"/>
    <property type="project" value="UniProtKB-KW"/>
</dbReference>
<dbReference type="InterPro" id="IPR023312">
    <property type="entry name" value="Put_nitroreductase_C_bac"/>
</dbReference>
<comment type="similarity">
    <text evidence="1">Belongs to the nitroreductase family.</text>
</comment>
<dbReference type="CDD" id="cd02062">
    <property type="entry name" value="Nitro_FMN_reductase"/>
    <property type="match status" value="1"/>
</dbReference>
<organism evidence="4 5">
    <name type="scientific">Candidatus Onthenecus intestinigallinarum</name>
    <dbReference type="NCBI Taxonomy" id="2840875"/>
    <lineage>
        <taxon>Bacteria</taxon>
        <taxon>Bacillati</taxon>
        <taxon>Bacillota</taxon>
        <taxon>Clostridia</taxon>
        <taxon>Eubacteriales</taxon>
        <taxon>Candidatus Onthenecus</taxon>
    </lineage>
</organism>
<dbReference type="AlphaFoldDB" id="A0A9D0ZB80"/>
<feature type="domain" description="Nitroreductase" evidence="3">
    <location>
        <begin position="101"/>
        <end position="152"/>
    </location>
</feature>
<evidence type="ECO:0000313" key="5">
    <source>
        <dbReference type="Proteomes" id="UP000886887"/>
    </source>
</evidence>
<reference evidence="4" key="2">
    <citation type="journal article" date="2021" name="PeerJ">
        <title>Extensive microbial diversity within the chicken gut microbiome revealed by metagenomics and culture.</title>
        <authorList>
            <person name="Gilroy R."/>
            <person name="Ravi A."/>
            <person name="Getino M."/>
            <person name="Pursley I."/>
            <person name="Horton D.L."/>
            <person name="Alikhan N.F."/>
            <person name="Baker D."/>
            <person name="Gharbi K."/>
            <person name="Hall N."/>
            <person name="Watson M."/>
            <person name="Adriaenssens E.M."/>
            <person name="Foster-Nyarko E."/>
            <person name="Jarju S."/>
            <person name="Secka A."/>
            <person name="Antonio M."/>
            <person name="Oren A."/>
            <person name="Chaudhuri R.R."/>
            <person name="La Ragione R."/>
            <person name="Hildebrand F."/>
            <person name="Pallen M.J."/>
        </authorList>
    </citation>
    <scope>NUCLEOTIDE SEQUENCE</scope>
    <source>
        <strain evidence="4">ChiSxjej2B14-6234</strain>
    </source>
</reference>
<accession>A0A9D0ZB80</accession>
<dbReference type="Gene3D" id="3.40.109.10">
    <property type="entry name" value="NADH Oxidase"/>
    <property type="match status" value="1"/>
</dbReference>
<dbReference type="Proteomes" id="UP000886887">
    <property type="component" value="Unassembled WGS sequence"/>
</dbReference>
<evidence type="ECO:0000259" key="3">
    <source>
        <dbReference type="Pfam" id="PF00881"/>
    </source>
</evidence>
<dbReference type="PANTHER" id="PTHR43673:SF10">
    <property type="entry name" value="NADH DEHYDROGENASE_NAD(P)H NITROREDUCTASE XCC3605-RELATED"/>
    <property type="match status" value="1"/>
</dbReference>
<dbReference type="EMBL" id="DVFJ01000033">
    <property type="protein sequence ID" value="HIQ72353.1"/>
    <property type="molecule type" value="Genomic_DNA"/>
</dbReference>
<feature type="domain" description="Nitroreductase" evidence="3">
    <location>
        <begin position="11"/>
        <end position="48"/>
    </location>
</feature>
<dbReference type="Pfam" id="PF00881">
    <property type="entry name" value="Nitroreductase"/>
    <property type="match status" value="2"/>
</dbReference>
<evidence type="ECO:0000256" key="1">
    <source>
        <dbReference type="ARBA" id="ARBA00007118"/>
    </source>
</evidence>
<gene>
    <name evidence="4" type="ORF">IAB73_09125</name>
</gene>
<dbReference type="PANTHER" id="PTHR43673">
    <property type="entry name" value="NAD(P)H NITROREDUCTASE YDGI-RELATED"/>
    <property type="match status" value="1"/>
</dbReference>
<reference evidence="4" key="1">
    <citation type="submission" date="2020-10" db="EMBL/GenBank/DDBJ databases">
        <authorList>
            <person name="Gilroy R."/>
        </authorList>
    </citation>
    <scope>NUCLEOTIDE SEQUENCE</scope>
    <source>
        <strain evidence="4">ChiSxjej2B14-6234</strain>
    </source>
</reference>
<proteinExistence type="inferred from homology"/>
<evidence type="ECO:0000313" key="4">
    <source>
        <dbReference type="EMBL" id="HIQ72353.1"/>
    </source>
</evidence>
<name>A0A9D0ZB80_9FIRM</name>
<comment type="caution">
    <text evidence="4">The sequence shown here is derived from an EMBL/GenBank/DDBJ whole genome shotgun (WGS) entry which is preliminary data.</text>
</comment>